<reference evidence="2 3" key="1">
    <citation type="journal article" date="2011" name="Science">
        <title>The ecoresponsive genome of Daphnia pulex.</title>
        <authorList>
            <person name="Colbourne J.K."/>
            <person name="Pfrender M.E."/>
            <person name="Gilbert D."/>
            <person name="Thomas W.K."/>
            <person name="Tucker A."/>
            <person name="Oakley T.H."/>
            <person name="Tokishita S."/>
            <person name="Aerts A."/>
            <person name="Arnold G.J."/>
            <person name="Basu M.K."/>
            <person name="Bauer D.J."/>
            <person name="Caceres C.E."/>
            <person name="Carmel L."/>
            <person name="Casola C."/>
            <person name="Choi J.H."/>
            <person name="Detter J.C."/>
            <person name="Dong Q."/>
            <person name="Dusheyko S."/>
            <person name="Eads B.D."/>
            <person name="Frohlich T."/>
            <person name="Geiler-Samerotte K.A."/>
            <person name="Gerlach D."/>
            <person name="Hatcher P."/>
            <person name="Jogdeo S."/>
            <person name="Krijgsveld J."/>
            <person name="Kriventseva E.V."/>
            <person name="Kultz D."/>
            <person name="Laforsch C."/>
            <person name="Lindquist E."/>
            <person name="Lopez J."/>
            <person name="Manak J.R."/>
            <person name="Muller J."/>
            <person name="Pangilinan J."/>
            <person name="Patwardhan R.P."/>
            <person name="Pitluck S."/>
            <person name="Pritham E.J."/>
            <person name="Rechtsteiner A."/>
            <person name="Rho M."/>
            <person name="Rogozin I.B."/>
            <person name="Sakarya O."/>
            <person name="Salamov A."/>
            <person name="Schaack S."/>
            <person name="Shapiro H."/>
            <person name="Shiga Y."/>
            <person name="Skalitzky C."/>
            <person name="Smith Z."/>
            <person name="Souvorov A."/>
            <person name="Sung W."/>
            <person name="Tang Z."/>
            <person name="Tsuchiya D."/>
            <person name="Tu H."/>
            <person name="Vos H."/>
            <person name="Wang M."/>
            <person name="Wolf Y.I."/>
            <person name="Yamagata H."/>
            <person name="Yamada T."/>
            <person name="Ye Y."/>
            <person name="Shaw J.R."/>
            <person name="Andrews J."/>
            <person name="Crease T.J."/>
            <person name="Tang H."/>
            <person name="Lucas S.M."/>
            <person name="Robertson H.M."/>
            <person name="Bork P."/>
            <person name="Koonin E.V."/>
            <person name="Zdobnov E.M."/>
            <person name="Grigoriev I.V."/>
            <person name="Lynch M."/>
            <person name="Boore J.L."/>
        </authorList>
    </citation>
    <scope>NUCLEOTIDE SEQUENCE [LARGE SCALE GENOMIC DNA]</scope>
</reference>
<sequence>MSKTRTATGKSYKSYNTNEAQWAAAIDLVRESAKCFVEARDIKACWDLLAKLFELPFFELLKLTATYSLQVRPGREVAAAEARLIQDLPPESQQKLRVCEETLKEHSDLVDSHKVASKLAAKCKLLIFQEAEFVVKEAKLERERQALNIKRCRTEAEADAVQSNTTINRLEIPRAHVEVSGFTRQISAEPLVKSRQELLRGAYIKDLQPLKVQCGPGSAGTGPSKDLQPPKVQRGSESAGTDPSKNLPPSKGKQLSAPVGISPLLKRVSRELSAITGIDVVPVEDFPVNPDVQRPRTRSTSRIVPPAQSVIDSLWVPDRGAIRPQVPRGGVDPTKPPFTIDGKTLQPVLERYDQGKALRPESTAEPPTEIGSEDDSDEIIICKILNLQTPKKVKVKNEKKDGKSRKSAKVRKSSAPRTPLALRNPLVEDDLHLGSLLGSMSEDEDDLLSSPKIRVGQSTNPGTNRGRRSRARDSSVSSRATE</sequence>
<accession>E9HX30</accession>
<dbReference type="HOGENOM" id="CLU_481685_0_0_1"/>
<feature type="region of interest" description="Disordered" evidence="1">
    <location>
        <begin position="322"/>
        <end position="342"/>
    </location>
</feature>
<dbReference type="GO" id="GO:0005737">
    <property type="term" value="C:cytoplasm"/>
    <property type="evidence" value="ECO:0000318"/>
    <property type="project" value="GO_Central"/>
</dbReference>
<feature type="region of interest" description="Disordered" evidence="1">
    <location>
        <begin position="356"/>
        <end position="375"/>
    </location>
</feature>
<dbReference type="EMBL" id="GL732992">
    <property type="protein sequence ID" value="EFX63695.1"/>
    <property type="molecule type" value="Genomic_DNA"/>
</dbReference>
<feature type="region of interest" description="Disordered" evidence="1">
    <location>
        <begin position="214"/>
        <end position="258"/>
    </location>
</feature>
<evidence type="ECO:0000313" key="3">
    <source>
        <dbReference type="Proteomes" id="UP000000305"/>
    </source>
</evidence>
<evidence type="ECO:0000313" key="2">
    <source>
        <dbReference type="EMBL" id="EFX63695.1"/>
    </source>
</evidence>
<dbReference type="Proteomes" id="UP000000305">
    <property type="component" value="Unassembled WGS sequence"/>
</dbReference>
<feature type="region of interest" description="Disordered" evidence="1">
    <location>
        <begin position="392"/>
        <end position="423"/>
    </location>
</feature>
<feature type="compositionally biased region" description="Basic residues" evidence="1">
    <location>
        <begin position="402"/>
        <end position="414"/>
    </location>
</feature>
<dbReference type="PhylomeDB" id="E9HX30"/>
<protein>
    <submittedName>
        <fullName evidence="2">Uncharacterized protein</fullName>
    </submittedName>
</protein>
<gene>
    <name evidence="2" type="ORF">DAPPUDRAFT_118943</name>
</gene>
<proteinExistence type="predicted"/>
<dbReference type="KEGG" id="dpx:DAPPUDRAFT_118943"/>
<dbReference type="AlphaFoldDB" id="E9HX30"/>
<feature type="region of interest" description="Disordered" evidence="1">
    <location>
        <begin position="441"/>
        <end position="482"/>
    </location>
</feature>
<keyword evidence="3" id="KW-1185">Reference proteome</keyword>
<feature type="compositionally biased region" description="Polar residues" evidence="1">
    <location>
        <begin position="235"/>
        <end position="244"/>
    </location>
</feature>
<dbReference type="GO" id="GO:0005886">
    <property type="term" value="C:plasma membrane"/>
    <property type="evidence" value="ECO:0000318"/>
    <property type="project" value="GO_Central"/>
</dbReference>
<dbReference type="GO" id="GO:0005096">
    <property type="term" value="F:GTPase activator activity"/>
    <property type="evidence" value="ECO:0000318"/>
    <property type="project" value="GO_Central"/>
</dbReference>
<dbReference type="InParanoid" id="E9HX30"/>
<name>E9HX30_DAPPU</name>
<evidence type="ECO:0000256" key="1">
    <source>
        <dbReference type="SAM" id="MobiDB-lite"/>
    </source>
</evidence>
<organism evidence="2 3">
    <name type="scientific">Daphnia pulex</name>
    <name type="common">Water flea</name>
    <dbReference type="NCBI Taxonomy" id="6669"/>
    <lineage>
        <taxon>Eukaryota</taxon>
        <taxon>Metazoa</taxon>
        <taxon>Ecdysozoa</taxon>
        <taxon>Arthropoda</taxon>
        <taxon>Crustacea</taxon>
        <taxon>Branchiopoda</taxon>
        <taxon>Diplostraca</taxon>
        <taxon>Cladocera</taxon>
        <taxon>Anomopoda</taxon>
        <taxon>Daphniidae</taxon>
        <taxon>Daphnia</taxon>
    </lineage>
</organism>